<feature type="transmembrane region" description="Helical" evidence="1">
    <location>
        <begin position="20"/>
        <end position="38"/>
    </location>
</feature>
<organism evidence="2 3">
    <name type="scientific">Nonomuraea guangzhouensis</name>
    <dbReference type="NCBI Taxonomy" id="1291555"/>
    <lineage>
        <taxon>Bacteria</taxon>
        <taxon>Bacillati</taxon>
        <taxon>Actinomycetota</taxon>
        <taxon>Actinomycetes</taxon>
        <taxon>Streptosporangiales</taxon>
        <taxon>Streptosporangiaceae</taxon>
        <taxon>Nonomuraea</taxon>
    </lineage>
</organism>
<evidence type="ECO:0000256" key="1">
    <source>
        <dbReference type="SAM" id="Phobius"/>
    </source>
</evidence>
<gene>
    <name evidence="2" type="ORF">ACFSJ0_62330</name>
</gene>
<keyword evidence="1" id="KW-0812">Transmembrane</keyword>
<keyword evidence="1" id="KW-1133">Transmembrane helix</keyword>
<dbReference type="RefSeq" id="WP_219536968.1">
    <property type="nucleotide sequence ID" value="NZ_JAHKRM010000034.1"/>
</dbReference>
<accession>A0ABW4GXU0</accession>
<reference evidence="3" key="1">
    <citation type="journal article" date="2019" name="Int. J. Syst. Evol. Microbiol.">
        <title>The Global Catalogue of Microorganisms (GCM) 10K type strain sequencing project: providing services to taxonomists for standard genome sequencing and annotation.</title>
        <authorList>
            <consortium name="The Broad Institute Genomics Platform"/>
            <consortium name="The Broad Institute Genome Sequencing Center for Infectious Disease"/>
            <person name="Wu L."/>
            <person name="Ma J."/>
        </authorList>
    </citation>
    <scope>NUCLEOTIDE SEQUENCE [LARGE SCALE GENOMIC DNA]</scope>
    <source>
        <strain evidence="3">CGMCC 1.15399</strain>
    </source>
</reference>
<proteinExistence type="predicted"/>
<keyword evidence="1" id="KW-0472">Membrane</keyword>
<sequence length="69" mass="6934">MGSALAGGGTAYIRAEHGVWWLVLGLGTGILILGLLSTGRWASDTAGRAAALFEAVDRGADLGEHPAGT</sequence>
<name>A0ABW4GXU0_9ACTN</name>
<dbReference type="EMBL" id="JBHUCM010000078">
    <property type="protein sequence ID" value="MFD1547673.1"/>
    <property type="molecule type" value="Genomic_DNA"/>
</dbReference>
<comment type="caution">
    <text evidence="2">The sequence shown here is derived from an EMBL/GenBank/DDBJ whole genome shotgun (WGS) entry which is preliminary data.</text>
</comment>
<dbReference type="Proteomes" id="UP001597097">
    <property type="component" value="Unassembled WGS sequence"/>
</dbReference>
<evidence type="ECO:0000313" key="2">
    <source>
        <dbReference type="EMBL" id="MFD1547673.1"/>
    </source>
</evidence>
<keyword evidence="3" id="KW-1185">Reference proteome</keyword>
<protein>
    <submittedName>
        <fullName evidence="2">Uncharacterized protein</fullName>
    </submittedName>
</protein>
<evidence type="ECO:0000313" key="3">
    <source>
        <dbReference type="Proteomes" id="UP001597097"/>
    </source>
</evidence>